<organism evidence="2 3">
    <name type="scientific">Rhodobium orientis</name>
    <dbReference type="NCBI Taxonomy" id="34017"/>
    <lineage>
        <taxon>Bacteria</taxon>
        <taxon>Pseudomonadati</taxon>
        <taxon>Pseudomonadota</taxon>
        <taxon>Alphaproteobacteria</taxon>
        <taxon>Hyphomicrobiales</taxon>
        <taxon>Rhodobiaceae</taxon>
        <taxon>Rhodobium</taxon>
    </lineage>
</organism>
<feature type="region of interest" description="Disordered" evidence="1">
    <location>
        <begin position="220"/>
        <end position="245"/>
    </location>
</feature>
<comment type="caution">
    <text evidence="2">The sequence shown here is derived from an EMBL/GenBank/DDBJ whole genome shotgun (WGS) entry which is preliminary data.</text>
</comment>
<dbReference type="InterPro" id="IPR029063">
    <property type="entry name" value="SAM-dependent_MTases_sf"/>
</dbReference>
<gene>
    <name evidence="2" type="ORF">CH339_04915</name>
</gene>
<proteinExistence type="predicted"/>
<accession>A0A327JU56</accession>
<dbReference type="Proteomes" id="UP000249299">
    <property type="component" value="Unassembled WGS sequence"/>
</dbReference>
<evidence type="ECO:0000313" key="2">
    <source>
        <dbReference type="EMBL" id="RAI29024.1"/>
    </source>
</evidence>
<evidence type="ECO:0008006" key="4">
    <source>
        <dbReference type="Google" id="ProtNLM"/>
    </source>
</evidence>
<protein>
    <recommendedName>
        <fullName evidence="4">Methyltransferase</fullName>
    </recommendedName>
</protein>
<sequence>MVPVITRGHTSVMANRRDEESSKGLFCTPPWATRALIEEIIKRFYGDVSGQTVWEPACGKGHMSVPLAEHFARVFSTDLVDYGFGDGVLDFTFADAEDAPWPVDWVIFNPPFPLAEAFARTALTIARVGVAALVRLAWQEGEERYRLIWRENTPTYFCPFAERVPIIEGVWDPEAGTATAYAWAVWRIGQTPEFPPLVHISPGQARRRSKLSDLALATPGEAKRRRLAREQKAETGPDLFGGGDG</sequence>
<reference evidence="2 3" key="1">
    <citation type="submission" date="2017-07" db="EMBL/GenBank/DDBJ databases">
        <title>Draft Genome Sequences of Select Purple Nonsulfur Bacteria.</title>
        <authorList>
            <person name="Lasarre B."/>
            <person name="Mckinlay J.B."/>
        </authorList>
    </citation>
    <scope>NUCLEOTIDE SEQUENCE [LARGE SCALE GENOMIC DNA]</scope>
    <source>
        <strain evidence="2 3">DSM 11290</strain>
    </source>
</reference>
<dbReference type="EMBL" id="NPEV01000006">
    <property type="protein sequence ID" value="RAI29024.1"/>
    <property type="molecule type" value="Genomic_DNA"/>
</dbReference>
<dbReference type="PRINTS" id="PR00507">
    <property type="entry name" value="N12N6MTFRASE"/>
</dbReference>
<dbReference type="Gene3D" id="3.40.50.150">
    <property type="entry name" value="Vaccinia Virus protein VP39"/>
    <property type="match status" value="1"/>
</dbReference>
<keyword evidence="3" id="KW-1185">Reference proteome</keyword>
<evidence type="ECO:0000256" key="1">
    <source>
        <dbReference type="SAM" id="MobiDB-lite"/>
    </source>
</evidence>
<dbReference type="AlphaFoldDB" id="A0A327JU56"/>
<name>A0A327JU56_9HYPH</name>
<evidence type="ECO:0000313" key="3">
    <source>
        <dbReference type="Proteomes" id="UP000249299"/>
    </source>
</evidence>
<dbReference type="SUPFAM" id="SSF53335">
    <property type="entry name" value="S-adenosyl-L-methionine-dependent methyltransferases"/>
    <property type="match status" value="1"/>
</dbReference>